<name>H6BTT4_EXODN</name>
<keyword evidence="3" id="KW-1185">Reference proteome</keyword>
<dbReference type="HOGENOM" id="CLU_1865121_0_0_1"/>
<sequence>MNGLVPLPGSRGSLSVVSITRSWLLILPGPCVAAGYGNPHGDDDSSFQMDMPTAPWQPASCFWIFQANTGNEPDVLCHLVSREVQGDNTMPVSSLSYLNNCELESRIVTRKLMQLSAYPCYSNNGSKVTHTPNTMDF</sequence>
<dbReference type="AlphaFoldDB" id="H6BTT4"/>
<dbReference type="Proteomes" id="UP000007304">
    <property type="component" value="Unassembled WGS sequence"/>
</dbReference>
<dbReference type="InParanoid" id="H6BTT4"/>
<dbReference type="VEuPathDB" id="FungiDB:HMPREF1120_03645"/>
<evidence type="ECO:0000313" key="3">
    <source>
        <dbReference type="Proteomes" id="UP000007304"/>
    </source>
</evidence>
<evidence type="ECO:0000313" key="2">
    <source>
        <dbReference type="EMBL" id="EHY55511.1"/>
    </source>
</evidence>
<dbReference type="RefSeq" id="XP_009155972.1">
    <property type="nucleotide sequence ID" value="XM_009157724.1"/>
</dbReference>
<organism evidence="2 3">
    <name type="scientific">Exophiala dermatitidis (strain ATCC 34100 / CBS 525.76 / NIH/UT8656)</name>
    <name type="common">Black yeast</name>
    <name type="synonym">Wangiella dermatitidis</name>
    <dbReference type="NCBI Taxonomy" id="858893"/>
    <lineage>
        <taxon>Eukaryota</taxon>
        <taxon>Fungi</taxon>
        <taxon>Dikarya</taxon>
        <taxon>Ascomycota</taxon>
        <taxon>Pezizomycotina</taxon>
        <taxon>Eurotiomycetes</taxon>
        <taxon>Chaetothyriomycetidae</taxon>
        <taxon>Chaetothyriales</taxon>
        <taxon>Herpotrichiellaceae</taxon>
        <taxon>Exophiala</taxon>
    </lineage>
</organism>
<keyword evidence="1" id="KW-0732">Signal</keyword>
<dbReference type="GeneID" id="20308284"/>
<feature type="signal peptide" evidence="1">
    <location>
        <begin position="1"/>
        <end position="33"/>
    </location>
</feature>
<protein>
    <submittedName>
        <fullName evidence="2">Uncharacterized protein</fullName>
    </submittedName>
</protein>
<dbReference type="EMBL" id="JH226132">
    <property type="protein sequence ID" value="EHY55511.1"/>
    <property type="molecule type" value="Genomic_DNA"/>
</dbReference>
<feature type="chain" id="PRO_5003603300" evidence="1">
    <location>
        <begin position="34"/>
        <end position="137"/>
    </location>
</feature>
<proteinExistence type="predicted"/>
<evidence type="ECO:0000256" key="1">
    <source>
        <dbReference type="SAM" id="SignalP"/>
    </source>
</evidence>
<gene>
    <name evidence="2" type="ORF">HMPREF1120_03645</name>
</gene>
<reference evidence="2" key="1">
    <citation type="submission" date="2011-07" db="EMBL/GenBank/DDBJ databases">
        <title>The Genome Sequence of Exophiala (Wangiella) dermatitidis NIH/UT8656.</title>
        <authorList>
            <consortium name="The Broad Institute Genome Sequencing Platform"/>
            <person name="Cuomo C."/>
            <person name="Wang Z."/>
            <person name="Hunicke-Smith S."/>
            <person name="Szanislo P.J."/>
            <person name="Earl A."/>
            <person name="Young S.K."/>
            <person name="Zeng Q."/>
            <person name="Gargeya S."/>
            <person name="Fitzgerald M."/>
            <person name="Haas B."/>
            <person name="Abouelleil A."/>
            <person name="Alvarado L."/>
            <person name="Arachchi H.M."/>
            <person name="Berlin A."/>
            <person name="Brown A."/>
            <person name="Chapman S.B."/>
            <person name="Chen Z."/>
            <person name="Dunbar C."/>
            <person name="Freedman E."/>
            <person name="Gearin G."/>
            <person name="Gellesch M."/>
            <person name="Goldberg J."/>
            <person name="Griggs A."/>
            <person name="Gujja S."/>
            <person name="Heiman D."/>
            <person name="Howarth C."/>
            <person name="Larson L."/>
            <person name="Lui A."/>
            <person name="MacDonald P.J.P."/>
            <person name="Montmayeur A."/>
            <person name="Murphy C."/>
            <person name="Neiman D."/>
            <person name="Pearson M."/>
            <person name="Priest M."/>
            <person name="Roberts A."/>
            <person name="Saif S."/>
            <person name="Shea T."/>
            <person name="Shenoy N."/>
            <person name="Sisk P."/>
            <person name="Stolte C."/>
            <person name="Sykes S."/>
            <person name="Wortman J."/>
            <person name="Nusbaum C."/>
            <person name="Birren B."/>
        </authorList>
    </citation>
    <scope>NUCLEOTIDE SEQUENCE</scope>
    <source>
        <strain evidence="2">NIH/UT8656</strain>
    </source>
</reference>
<accession>H6BTT4</accession>